<organism evidence="1 2">
    <name type="scientific">Aaosphaeria arxii CBS 175.79</name>
    <dbReference type="NCBI Taxonomy" id="1450172"/>
    <lineage>
        <taxon>Eukaryota</taxon>
        <taxon>Fungi</taxon>
        <taxon>Dikarya</taxon>
        <taxon>Ascomycota</taxon>
        <taxon>Pezizomycotina</taxon>
        <taxon>Dothideomycetes</taxon>
        <taxon>Pleosporomycetidae</taxon>
        <taxon>Pleosporales</taxon>
        <taxon>Pleosporales incertae sedis</taxon>
        <taxon>Aaosphaeria</taxon>
    </lineage>
</organism>
<dbReference type="AlphaFoldDB" id="A0A6A5X8E5"/>
<evidence type="ECO:0000313" key="2">
    <source>
        <dbReference type="Proteomes" id="UP000799778"/>
    </source>
</evidence>
<dbReference type="GeneID" id="54292087"/>
<evidence type="ECO:0000313" key="1">
    <source>
        <dbReference type="EMBL" id="KAF2009169.1"/>
    </source>
</evidence>
<keyword evidence="2" id="KW-1185">Reference proteome</keyword>
<sequence length="173" mass="19510">MGHREAMQQCNFPAVEDLQPGSCSYFSNGNFSVQATNRAPTTGTACFKTQSVRSHASSQPSNPTSHDTAILYVQISVLRFLSTLHQNFFAIRFRLIYLTFFAPVHTDHEGHSSLTVYSSRRESGPILTVMCSLVVISRYYLVRHTLTFSHDTHSIGQRHRSLPSQAFLLVYHT</sequence>
<accession>A0A6A5X8E5</accession>
<protein>
    <submittedName>
        <fullName evidence="1">Uncharacterized protein</fullName>
    </submittedName>
</protein>
<proteinExistence type="predicted"/>
<dbReference type="EMBL" id="ML978079">
    <property type="protein sequence ID" value="KAF2009169.1"/>
    <property type="molecule type" value="Genomic_DNA"/>
</dbReference>
<gene>
    <name evidence="1" type="ORF">BU24DRAFT_83540</name>
</gene>
<dbReference type="RefSeq" id="XP_033377508.1">
    <property type="nucleotide sequence ID" value="XM_033534690.1"/>
</dbReference>
<name>A0A6A5X8E5_9PLEO</name>
<dbReference type="Proteomes" id="UP000799778">
    <property type="component" value="Unassembled WGS sequence"/>
</dbReference>
<reference evidence="1" key="1">
    <citation type="journal article" date="2020" name="Stud. Mycol.">
        <title>101 Dothideomycetes genomes: a test case for predicting lifestyles and emergence of pathogens.</title>
        <authorList>
            <person name="Haridas S."/>
            <person name="Albert R."/>
            <person name="Binder M."/>
            <person name="Bloem J."/>
            <person name="Labutti K."/>
            <person name="Salamov A."/>
            <person name="Andreopoulos B."/>
            <person name="Baker S."/>
            <person name="Barry K."/>
            <person name="Bills G."/>
            <person name="Bluhm B."/>
            <person name="Cannon C."/>
            <person name="Castanera R."/>
            <person name="Culley D."/>
            <person name="Daum C."/>
            <person name="Ezra D."/>
            <person name="Gonzalez J."/>
            <person name="Henrissat B."/>
            <person name="Kuo A."/>
            <person name="Liang C."/>
            <person name="Lipzen A."/>
            <person name="Lutzoni F."/>
            <person name="Magnuson J."/>
            <person name="Mondo S."/>
            <person name="Nolan M."/>
            <person name="Ohm R."/>
            <person name="Pangilinan J."/>
            <person name="Park H.-J."/>
            <person name="Ramirez L."/>
            <person name="Alfaro M."/>
            <person name="Sun H."/>
            <person name="Tritt A."/>
            <person name="Yoshinaga Y."/>
            <person name="Zwiers L.-H."/>
            <person name="Turgeon B."/>
            <person name="Goodwin S."/>
            <person name="Spatafora J."/>
            <person name="Crous P."/>
            <person name="Grigoriev I."/>
        </authorList>
    </citation>
    <scope>NUCLEOTIDE SEQUENCE</scope>
    <source>
        <strain evidence="1">CBS 175.79</strain>
    </source>
</reference>